<evidence type="ECO:0000313" key="3">
    <source>
        <dbReference type="Proteomes" id="UP000093000"/>
    </source>
</evidence>
<dbReference type="Proteomes" id="UP000093000">
    <property type="component" value="Unassembled WGS sequence"/>
</dbReference>
<organism evidence="2 3">
    <name type="scientific">Choanephora cucurbitarum</name>
    <dbReference type="NCBI Taxonomy" id="101091"/>
    <lineage>
        <taxon>Eukaryota</taxon>
        <taxon>Fungi</taxon>
        <taxon>Fungi incertae sedis</taxon>
        <taxon>Mucoromycota</taxon>
        <taxon>Mucoromycotina</taxon>
        <taxon>Mucoromycetes</taxon>
        <taxon>Mucorales</taxon>
        <taxon>Mucorineae</taxon>
        <taxon>Choanephoraceae</taxon>
        <taxon>Choanephoroideae</taxon>
        <taxon>Choanephora</taxon>
    </lineage>
</organism>
<proteinExistence type="predicted"/>
<dbReference type="InParanoid" id="A0A1C7N7D3"/>
<reference evidence="2 3" key="1">
    <citation type="submission" date="2016-03" db="EMBL/GenBank/DDBJ databases">
        <title>Choanephora cucurbitarum.</title>
        <authorList>
            <person name="Min B."/>
            <person name="Park H."/>
            <person name="Park J.-H."/>
            <person name="Shin H.-D."/>
            <person name="Choi I.-G."/>
        </authorList>
    </citation>
    <scope>NUCLEOTIDE SEQUENCE [LARGE SCALE GENOMIC DNA]</scope>
    <source>
        <strain evidence="2 3">KUS-F28377</strain>
    </source>
</reference>
<feature type="region of interest" description="Disordered" evidence="1">
    <location>
        <begin position="171"/>
        <end position="192"/>
    </location>
</feature>
<evidence type="ECO:0000256" key="1">
    <source>
        <dbReference type="SAM" id="MobiDB-lite"/>
    </source>
</evidence>
<evidence type="ECO:0000313" key="2">
    <source>
        <dbReference type="EMBL" id="OBZ85012.1"/>
    </source>
</evidence>
<keyword evidence="3" id="KW-1185">Reference proteome</keyword>
<comment type="caution">
    <text evidence="2">The sequence shown here is derived from an EMBL/GenBank/DDBJ whole genome shotgun (WGS) entry which is preliminary data.</text>
</comment>
<dbReference type="EMBL" id="LUGH01000443">
    <property type="protein sequence ID" value="OBZ85012.1"/>
    <property type="molecule type" value="Genomic_DNA"/>
</dbReference>
<dbReference type="OrthoDB" id="2276093at2759"/>
<name>A0A1C7N7D3_9FUNG</name>
<dbReference type="AlphaFoldDB" id="A0A1C7N7D3"/>
<sequence>MKLHSLLSLLEPIRIETATYRELFDYSRDYDLATVRDIREVRKEVVKLLTVGNGKRLSDNVDASIAALKDQEIEMFNRVQQQELYMMNLRTADKIRKAALPSKAVSPLSTPGQSSMTEESHLLKQLDVRGQNLRKLCEAEEQLTLEETEEEQEREQQLLIQELKRLEQQIKDKQQLDDSQDPVDNSSTAPSVDHLDTIDTIVKSIQANHNRATLSTIECTEQYITELQQQTEITPSPTEGKGLLSPVDHGHQLKSVFSDAELKEKWLTSMKALCKQLMPDHIMGKTAGRLLEILIHQPNATVSIDILRKEFPPEREKRHQLALVILVQLEAKLITMNEDTISVRL</sequence>
<gene>
    <name evidence="2" type="ORF">A0J61_06935</name>
</gene>
<accession>A0A1C7N7D3</accession>
<protein>
    <submittedName>
        <fullName evidence="2">Uncharacterized protein</fullName>
    </submittedName>
</protein>